<dbReference type="InterPro" id="IPR036047">
    <property type="entry name" value="F-box-like_dom_sf"/>
</dbReference>
<protein>
    <recommendedName>
        <fullName evidence="1">F-box domain-containing protein</fullName>
    </recommendedName>
</protein>
<dbReference type="AlphaFoldDB" id="A0AAD7DNW5"/>
<dbReference type="SUPFAM" id="SSF81383">
    <property type="entry name" value="F-box domain"/>
    <property type="match status" value="1"/>
</dbReference>
<dbReference type="PROSITE" id="PS50181">
    <property type="entry name" value="FBOX"/>
    <property type="match status" value="1"/>
</dbReference>
<proteinExistence type="predicted"/>
<organism evidence="2 3">
    <name type="scientific">Mycena rosella</name>
    <name type="common">Pink bonnet</name>
    <name type="synonym">Agaricus rosellus</name>
    <dbReference type="NCBI Taxonomy" id="1033263"/>
    <lineage>
        <taxon>Eukaryota</taxon>
        <taxon>Fungi</taxon>
        <taxon>Dikarya</taxon>
        <taxon>Basidiomycota</taxon>
        <taxon>Agaricomycotina</taxon>
        <taxon>Agaricomycetes</taxon>
        <taxon>Agaricomycetidae</taxon>
        <taxon>Agaricales</taxon>
        <taxon>Marasmiineae</taxon>
        <taxon>Mycenaceae</taxon>
        <taxon>Mycena</taxon>
    </lineage>
</organism>
<dbReference type="EMBL" id="JARKIE010000037">
    <property type="protein sequence ID" value="KAJ7695702.1"/>
    <property type="molecule type" value="Genomic_DNA"/>
</dbReference>
<reference evidence="2" key="1">
    <citation type="submission" date="2023-03" db="EMBL/GenBank/DDBJ databases">
        <title>Massive genome expansion in bonnet fungi (Mycena s.s.) driven by repeated elements and novel gene families across ecological guilds.</title>
        <authorList>
            <consortium name="Lawrence Berkeley National Laboratory"/>
            <person name="Harder C.B."/>
            <person name="Miyauchi S."/>
            <person name="Viragh M."/>
            <person name="Kuo A."/>
            <person name="Thoen E."/>
            <person name="Andreopoulos B."/>
            <person name="Lu D."/>
            <person name="Skrede I."/>
            <person name="Drula E."/>
            <person name="Henrissat B."/>
            <person name="Morin E."/>
            <person name="Kohler A."/>
            <person name="Barry K."/>
            <person name="LaButti K."/>
            <person name="Morin E."/>
            <person name="Salamov A."/>
            <person name="Lipzen A."/>
            <person name="Mereny Z."/>
            <person name="Hegedus B."/>
            <person name="Baldrian P."/>
            <person name="Stursova M."/>
            <person name="Weitz H."/>
            <person name="Taylor A."/>
            <person name="Grigoriev I.V."/>
            <person name="Nagy L.G."/>
            <person name="Martin F."/>
            <person name="Kauserud H."/>
        </authorList>
    </citation>
    <scope>NUCLEOTIDE SEQUENCE</scope>
    <source>
        <strain evidence="2">CBHHK067</strain>
    </source>
</reference>
<keyword evidence="3" id="KW-1185">Reference proteome</keyword>
<gene>
    <name evidence="2" type="ORF">B0H17DRAFT_1055268</name>
</gene>
<feature type="domain" description="F-box" evidence="1">
    <location>
        <begin position="18"/>
        <end position="65"/>
    </location>
</feature>
<accession>A0AAD7DNW5</accession>
<sequence>MTTAATSTVVPIFPWGAPPSLTTVPSDILQHVLSWASPSDLQALRVACRVLQAYIDSGFHNWRAAFGNVKFSIPYPTSLGALRLSTVPSLLFGGGKCMTCRRHTKAIPYSFALNIRFCSLACEFTALLQIPPTPTKAPALPLTLPDLQHRNTLPVPLAYLEGSSELRLYLVARVNSAWNHFANQYGLSPLVQMPQVTPAVQPTNPQLELWMATAELLCSGARKYRIAKEELDQENWALLSRLAQEVGYTLKQFTSSPTLARWVNIFARDLQIFTSLAFTPIREQIMFELSQRISERVRRWCACFAPFARLVKPVDTRGRPPAALCSLPPGTSNRPISNGLERCPLCPKRKTATYDRRSMIKHAEALHS</sequence>
<name>A0AAD7DNW5_MYCRO</name>
<evidence type="ECO:0000313" key="3">
    <source>
        <dbReference type="Proteomes" id="UP001221757"/>
    </source>
</evidence>
<evidence type="ECO:0000313" key="2">
    <source>
        <dbReference type="EMBL" id="KAJ7695702.1"/>
    </source>
</evidence>
<dbReference type="Proteomes" id="UP001221757">
    <property type="component" value="Unassembled WGS sequence"/>
</dbReference>
<dbReference type="InterPro" id="IPR001810">
    <property type="entry name" value="F-box_dom"/>
</dbReference>
<evidence type="ECO:0000259" key="1">
    <source>
        <dbReference type="PROSITE" id="PS50181"/>
    </source>
</evidence>
<comment type="caution">
    <text evidence="2">The sequence shown here is derived from an EMBL/GenBank/DDBJ whole genome shotgun (WGS) entry which is preliminary data.</text>
</comment>